<keyword evidence="3" id="KW-1185">Reference proteome</keyword>
<dbReference type="AlphaFoldDB" id="A0A7J7LXH0"/>
<sequence length="149" mass="17562">MIMKMDVKFDKYCNFDSLNLILMVAIILDPHYKMKYVEFWYSSYLEKVSYLGEEEKSDQVVSFIEKLKHLMSRLYNHYKLEDASIRDVNAFSTQEAITNLVKNASKRPKAKELFRRILKQKDNMDALNDLERYLGDGLVENDDCLDVLG</sequence>
<comment type="caution">
    <text evidence="2">The sequence shown here is derived from an EMBL/GenBank/DDBJ whole genome shotgun (WGS) entry which is preliminary data.</text>
</comment>
<evidence type="ECO:0000313" key="3">
    <source>
        <dbReference type="Proteomes" id="UP000541444"/>
    </source>
</evidence>
<dbReference type="InterPro" id="IPR025525">
    <property type="entry name" value="hAT-like_transposase_RNase-H"/>
</dbReference>
<protein>
    <recommendedName>
        <fullName evidence="1">hAT-like transposase RNase-H fold domain-containing protein</fullName>
    </recommendedName>
</protein>
<reference evidence="2 3" key="1">
    <citation type="journal article" date="2020" name="IScience">
        <title>Genome Sequencing of the Endangered Kingdonia uniflora (Circaeasteraceae, Ranunculales) Reveals Potential Mechanisms of Evolutionary Specialization.</title>
        <authorList>
            <person name="Sun Y."/>
            <person name="Deng T."/>
            <person name="Zhang A."/>
            <person name="Moore M.J."/>
            <person name="Landis J.B."/>
            <person name="Lin N."/>
            <person name="Zhang H."/>
            <person name="Zhang X."/>
            <person name="Huang J."/>
            <person name="Zhang X."/>
            <person name="Sun H."/>
            <person name="Wang H."/>
        </authorList>
    </citation>
    <scope>NUCLEOTIDE SEQUENCE [LARGE SCALE GENOMIC DNA]</scope>
    <source>
        <strain evidence="2">TB1705</strain>
        <tissue evidence="2">Leaf</tissue>
    </source>
</reference>
<organism evidence="2 3">
    <name type="scientific">Kingdonia uniflora</name>
    <dbReference type="NCBI Taxonomy" id="39325"/>
    <lineage>
        <taxon>Eukaryota</taxon>
        <taxon>Viridiplantae</taxon>
        <taxon>Streptophyta</taxon>
        <taxon>Embryophyta</taxon>
        <taxon>Tracheophyta</taxon>
        <taxon>Spermatophyta</taxon>
        <taxon>Magnoliopsida</taxon>
        <taxon>Ranunculales</taxon>
        <taxon>Circaeasteraceae</taxon>
        <taxon>Kingdonia</taxon>
    </lineage>
</organism>
<dbReference type="Proteomes" id="UP000541444">
    <property type="component" value="Unassembled WGS sequence"/>
</dbReference>
<evidence type="ECO:0000259" key="1">
    <source>
        <dbReference type="Pfam" id="PF14372"/>
    </source>
</evidence>
<dbReference type="EMBL" id="JACGCM010001912">
    <property type="protein sequence ID" value="KAF6147351.1"/>
    <property type="molecule type" value="Genomic_DNA"/>
</dbReference>
<gene>
    <name evidence="2" type="ORF">GIB67_003249</name>
</gene>
<accession>A0A7J7LXH0</accession>
<feature type="domain" description="hAT-like transposase RNase-H fold" evidence="1">
    <location>
        <begin position="1"/>
        <end position="78"/>
    </location>
</feature>
<dbReference type="OrthoDB" id="1718237at2759"/>
<evidence type="ECO:0000313" key="2">
    <source>
        <dbReference type="EMBL" id="KAF6147351.1"/>
    </source>
</evidence>
<dbReference type="PANTHER" id="PTHR23272">
    <property type="entry name" value="BED FINGER-RELATED"/>
    <property type="match status" value="1"/>
</dbReference>
<name>A0A7J7LXH0_9MAGN</name>
<dbReference type="GO" id="GO:0003677">
    <property type="term" value="F:DNA binding"/>
    <property type="evidence" value="ECO:0007669"/>
    <property type="project" value="InterPro"/>
</dbReference>
<dbReference type="PANTHER" id="PTHR23272:SF184">
    <property type="entry name" value="OS03G0311250 PROTEIN"/>
    <property type="match status" value="1"/>
</dbReference>
<proteinExistence type="predicted"/>
<dbReference type="Pfam" id="PF14372">
    <property type="entry name" value="hAT-like_RNase-H"/>
    <property type="match status" value="1"/>
</dbReference>